<comment type="caution">
    <text evidence="6">The sequence shown here is derived from an EMBL/GenBank/DDBJ whole genome shotgun (WGS) entry which is preliminary data.</text>
</comment>
<dbReference type="AlphaFoldDB" id="A0A154L5W1"/>
<dbReference type="EMBL" id="LPVY01000011">
    <property type="protein sequence ID" value="KZB64824.1"/>
    <property type="molecule type" value="Genomic_DNA"/>
</dbReference>
<feature type="transmembrane region" description="Helical" evidence="5">
    <location>
        <begin position="74"/>
        <end position="93"/>
    </location>
</feature>
<name>A0A154L5W1_9PROT</name>
<evidence type="ECO:0000256" key="1">
    <source>
        <dbReference type="ARBA" id="ARBA00004141"/>
    </source>
</evidence>
<evidence type="ECO:0000256" key="3">
    <source>
        <dbReference type="ARBA" id="ARBA00022989"/>
    </source>
</evidence>
<dbReference type="OrthoDB" id="9808637at2"/>
<evidence type="ECO:0000313" key="7">
    <source>
        <dbReference type="Proteomes" id="UP000076335"/>
    </source>
</evidence>
<keyword evidence="4 5" id="KW-0472">Membrane</keyword>
<feature type="transmembrane region" description="Helical" evidence="5">
    <location>
        <begin position="136"/>
        <end position="161"/>
    </location>
</feature>
<dbReference type="GO" id="GO:0015035">
    <property type="term" value="F:protein-disulfide reductase activity"/>
    <property type="evidence" value="ECO:0007669"/>
    <property type="project" value="InterPro"/>
</dbReference>
<sequence>MIKLLRAHYAPALPPVAIFLISAGSLGFAFYAQYVQKLLPCVLCLYQRVPFYVAGGLAILALLLLRIPGASRVLVYLCGMAFAIGTGIAFYHVGVQELWWEGPAMCGGLTSGAASVADLKAQLMAQPIVRCDKIDWALFGITMPTVNVFFSAILAILCFIAPSRWMKR</sequence>
<dbReference type="PIRSF" id="PIRSF033913">
    <property type="entry name" value="S-S_format_DsbB"/>
    <property type="match status" value="1"/>
</dbReference>
<keyword evidence="3 5" id="KW-1133">Transmembrane helix</keyword>
<dbReference type="InterPro" id="IPR003752">
    <property type="entry name" value="DiS_bond_form_DsbB/BdbC"/>
</dbReference>
<evidence type="ECO:0000256" key="2">
    <source>
        <dbReference type="ARBA" id="ARBA00022692"/>
    </source>
</evidence>
<dbReference type="RefSeq" id="WP_062951533.1">
    <property type="nucleotide sequence ID" value="NZ_LPVY01000011.1"/>
</dbReference>
<dbReference type="InterPro" id="IPR023380">
    <property type="entry name" value="DsbB-like_sf"/>
</dbReference>
<organism evidence="6 7">
    <name type="scientific">Thalassospira lucentensis</name>
    <dbReference type="NCBI Taxonomy" id="168935"/>
    <lineage>
        <taxon>Bacteria</taxon>
        <taxon>Pseudomonadati</taxon>
        <taxon>Pseudomonadota</taxon>
        <taxon>Alphaproteobacteria</taxon>
        <taxon>Rhodospirillales</taxon>
        <taxon>Thalassospiraceae</taxon>
        <taxon>Thalassospira</taxon>
    </lineage>
</organism>
<protein>
    <submittedName>
        <fullName evidence="6">Disulfide bond formation protein DsbB</fullName>
    </submittedName>
</protein>
<feature type="transmembrane region" description="Helical" evidence="5">
    <location>
        <begin position="12"/>
        <end position="34"/>
    </location>
</feature>
<reference evidence="6 7" key="1">
    <citation type="submission" date="2015-12" db="EMBL/GenBank/DDBJ databases">
        <title>Genome sequence of Thalassospira lucentensis MCCC 1A02072.</title>
        <authorList>
            <person name="Lu L."/>
            <person name="Lai Q."/>
            <person name="Shao Z."/>
            <person name="Qian P."/>
        </authorList>
    </citation>
    <scope>NUCLEOTIDE SEQUENCE [LARGE SCALE GENOMIC DNA]</scope>
    <source>
        <strain evidence="6 7">MCCC 1A02072</strain>
    </source>
</reference>
<dbReference type="GO" id="GO:0016020">
    <property type="term" value="C:membrane"/>
    <property type="evidence" value="ECO:0007669"/>
    <property type="project" value="UniProtKB-SubCell"/>
</dbReference>
<evidence type="ECO:0000313" key="6">
    <source>
        <dbReference type="EMBL" id="KZB64824.1"/>
    </source>
</evidence>
<gene>
    <name evidence="6" type="ORF">AUP42_18410</name>
</gene>
<proteinExistence type="predicted"/>
<dbReference type="Pfam" id="PF02600">
    <property type="entry name" value="DsbB"/>
    <property type="match status" value="1"/>
</dbReference>
<dbReference type="GO" id="GO:0006457">
    <property type="term" value="P:protein folding"/>
    <property type="evidence" value="ECO:0007669"/>
    <property type="project" value="InterPro"/>
</dbReference>
<dbReference type="SUPFAM" id="SSF158442">
    <property type="entry name" value="DsbB-like"/>
    <property type="match status" value="1"/>
</dbReference>
<dbReference type="InterPro" id="IPR024199">
    <property type="entry name" value="Uncharacterised_DsbB"/>
</dbReference>
<feature type="transmembrane region" description="Helical" evidence="5">
    <location>
        <begin position="49"/>
        <end position="67"/>
    </location>
</feature>
<accession>A0A154L5W1</accession>
<keyword evidence="2 5" id="KW-0812">Transmembrane</keyword>
<dbReference type="Gene3D" id="1.20.1550.10">
    <property type="entry name" value="DsbB-like"/>
    <property type="match status" value="1"/>
</dbReference>
<comment type="subcellular location">
    <subcellularLocation>
        <location evidence="1">Membrane</location>
        <topology evidence="1">Multi-pass membrane protein</topology>
    </subcellularLocation>
</comment>
<evidence type="ECO:0000256" key="4">
    <source>
        <dbReference type="ARBA" id="ARBA00023136"/>
    </source>
</evidence>
<dbReference type="Proteomes" id="UP000076335">
    <property type="component" value="Unassembled WGS sequence"/>
</dbReference>
<evidence type="ECO:0000256" key="5">
    <source>
        <dbReference type="SAM" id="Phobius"/>
    </source>
</evidence>